<reference evidence="4" key="1">
    <citation type="submission" date="2016-06" db="UniProtKB">
        <authorList>
            <consortium name="WormBaseParasite"/>
        </authorList>
    </citation>
    <scope>IDENTIFICATION</scope>
</reference>
<organism evidence="4">
    <name type="scientific">Schistosoma curassoni</name>
    <dbReference type="NCBI Taxonomy" id="6186"/>
    <lineage>
        <taxon>Eukaryota</taxon>
        <taxon>Metazoa</taxon>
        <taxon>Spiralia</taxon>
        <taxon>Lophotrochozoa</taxon>
        <taxon>Platyhelminthes</taxon>
        <taxon>Trematoda</taxon>
        <taxon>Digenea</taxon>
        <taxon>Strigeidida</taxon>
        <taxon>Schistosomatoidea</taxon>
        <taxon>Schistosomatidae</taxon>
        <taxon>Schistosoma</taxon>
    </lineage>
</organism>
<sequence>MTECQKLKNNNIQMIMTEYTDAGISKIVFPTIGVNQKFTYELTLMRKIYCLEFLETYPHYPSDVLRNMNDYDLDKTKCIQSLLVNRHQIPDSAFNATSEVVDPSGAKRYNAHSIRNENTDFAWCPGKRISTDCDEYVEIDMGELNIITKVVISGLLAEGGGSRYTPYFYIRYKREINEENWRTYRQLRPTIVSDKYNSKYIFDRLII</sequence>
<evidence type="ECO:0000313" key="3">
    <source>
        <dbReference type="Proteomes" id="UP000279833"/>
    </source>
</evidence>
<keyword evidence="3" id="KW-1185">Reference proteome</keyword>
<dbReference type="Gene3D" id="2.60.120.260">
    <property type="entry name" value="Galactose-binding domain-like"/>
    <property type="match status" value="1"/>
</dbReference>
<evidence type="ECO:0000313" key="2">
    <source>
        <dbReference type="EMBL" id="VDO77413.1"/>
    </source>
</evidence>
<dbReference type="SUPFAM" id="SSF49785">
    <property type="entry name" value="Galactose-binding domain-like"/>
    <property type="match status" value="1"/>
</dbReference>
<dbReference type="AlphaFoldDB" id="A0A183JJI3"/>
<accession>A0A183JJI3</accession>
<dbReference type="PROSITE" id="PS50022">
    <property type="entry name" value="FA58C_3"/>
    <property type="match status" value="1"/>
</dbReference>
<gene>
    <name evidence="2" type="ORF">SCUD_LOCUS2860</name>
</gene>
<evidence type="ECO:0000259" key="1">
    <source>
        <dbReference type="PROSITE" id="PS50022"/>
    </source>
</evidence>
<dbReference type="Proteomes" id="UP000279833">
    <property type="component" value="Unassembled WGS sequence"/>
</dbReference>
<reference evidence="2 3" key="2">
    <citation type="submission" date="2018-11" db="EMBL/GenBank/DDBJ databases">
        <authorList>
            <consortium name="Pathogen Informatics"/>
        </authorList>
    </citation>
    <scope>NUCLEOTIDE SEQUENCE [LARGE SCALE GENOMIC DNA]</scope>
    <source>
        <strain evidence="2">Dakar</strain>
        <strain evidence="3">Dakar, Senegal</strain>
    </source>
</reference>
<proteinExistence type="predicted"/>
<feature type="domain" description="F5/8 type C" evidence="1">
    <location>
        <begin position="78"/>
        <end position="207"/>
    </location>
</feature>
<dbReference type="WBParaSite" id="SCUD_0000285901-mRNA-1">
    <property type="protein sequence ID" value="SCUD_0000285901-mRNA-1"/>
    <property type="gene ID" value="SCUD_0000285901"/>
</dbReference>
<protein>
    <submittedName>
        <fullName evidence="4">F5/8 type C domain-containing protein</fullName>
    </submittedName>
</protein>
<dbReference type="InterPro" id="IPR008979">
    <property type="entry name" value="Galactose-bd-like_sf"/>
</dbReference>
<evidence type="ECO:0000313" key="4">
    <source>
        <dbReference type="WBParaSite" id="SCUD_0000285901-mRNA-1"/>
    </source>
</evidence>
<name>A0A183JJI3_9TREM</name>
<dbReference type="EMBL" id="UZAK01002955">
    <property type="protein sequence ID" value="VDO77413.1"/>
    <property type="molecule type" value="Genomic_DNA"/>
</dbReference>
<dbReference type="InterPro" id="IPR000421">
    <property type="entry name" value="FA58C"/>
</dbReference>